<dbReference type="Gene3D" id="3.30.420.270">
    <property type="match status" value="1"/>
</dbReference>
<feature type="compositionally biased region" description="Polar residues" evidence="8">
    <location>
        <begin position="151"/>
        <end position="162"/>
    </location>
</feature>
<evidence type="ECO:0000313" key="10">
    <source>
        <dbReference type="EMBL" id="WNZ21839.1"/>
    </source>
</evidence>
<name>A0AA97AF23_9CYAN</name>
<evidence type="ECO:0000256" key="1">
    <source>
        <dbReference type="ARBA" id="ARBA00004162"/>
    </source>
</evidence>
<evidence type="ECO:0000256" key="4">
    <source>
        <dbReference type="ARBA" id="ARBA00022692"/>
    </source>
</evidence>
<evidence type="ECO:0000256" key="6">
    <source>
        <dbReference type="ARBA" id="ARBA00023136"/>
    </source>
</evidence>
<evidence type="ECO:0000256" key="8">
    <source>
        <dbReference type="SAM" id="MobiDB-lite"/>
    </source>
</evidence>
<organism evidence="10">
    <name type="scientific">Leptolyngbya sp. NK1-12</name>
    <dbReference type="NCBI Taxonomy" id="2547451"/>
    <lineage>
        <taxon>Bacteria</taxon>
        <taxon>Bacillati</taxon>
        <taxon>Cyanobacteriota</taxon>
        <taxon>Cyanophyceae</taxon>
        <taxon>Leptolyngbyales</taxon>
        <taxon>Leptolyngbyaceae</taxon>
        <taxon>Leptolyngbya group</taxon>
        <taxon>Leptolyngbya</taxon>
    </lineage>
</organism>
<gene>
    <name evidence="10" type="ORF">HJG54_02450</name>
</gene>
<keyword evidence="5 9" id="KW-1133">Transmembrane helix</keyword>
<keyword evidence="4 7" id="KW-0812">Transmembrane</keyword>
<feature type="transmembrane region" description="Helical" evidence="9">
    <location>
        <begin position="16"/>
        <end position="37"/>
    </location>
</feature>
<keyword evidence="6 9" id="KW-0472">Membrane</keyword>
<evidence type="ECO:0000256" key="2">
    <source>
        <dbReference type="ARBA" id="ARBA00005811"/>
    </source>
</evidence>
<reference evidence="10" key="1">
    <citation type="submission" date="2020-05" db="EMBL/GenBank/DDBJ databases">
        <authorList>
            <person name="Zhu T."/>
            <person name="Keshari N."/>
            <person name="Lu X."/>
        </authorList>
    </citation>
    <scope>NUCLEOTIDE SEQUENCE</scope>
    <source>
        <strain evidence="10">NK1-12</strain>
    </source>
</reference>
<dbReference type="EMBL" id="CP053586">
    <property type="protein sequence ID" value="WNZ21839.1"/>
    <property type="molecule type" value="Genomic_DNA"/>
</dbReference>
<evidence type="ECO:0000256" key="7">
    <source>
        <dbReference type="RuleBase" id="RU003879"/>
    </source>
</evidence>
<dbReference type="AlphaFoldDB" id="A0AA97AF23"/>
<feature type="compositionally biased region" description="Low complexity" evidence="8">
    <location>
        <begin position="187"/>
        <end position="220"/>
    </location>
</feature>
<keyword evidence="3" id="KW-1003">Cell membrane</keyword>
<dbReference type="Pfam" id="PF02472">
    <property type="entry name" value="ExbD"/>
    <property type="match status" value="1"/>
</dbReference>
<sequence>MKIDLDSTEPDVRIEIVPLIDVIFCILTFFILAAVTLTRQAAINVDLPRAASGTTQMRQILIVSVDPIGQAYVEKLPVTKDQLYQAIVNFRQQNPEGMMVLYASRAASYNDVVQVLDLLRSAGGDRVALATLPGEGDTPNAPNAPFPDLPSGTTVPNGSLSPTPLPTPGANPFNLDTFPTSPGGGNLPSPGSNGSSGSNPADGLGSPSGLSSPSRLPAASTRPQTTPSGED</sequence>
<evidence type="ECO:0000256" key="5">
    <source>
        <dbReference type="ARBA" id="ARBA00022989"/>
    </source>
</evidence>
<evidence type="ECO:0000256" key="9">
    <source>
        <dbReference type="SAM" id="Phobius"/>
    </source>
</evidence>
<dbReference type="PANTHER" id="PTHR30558">
    <property type="entry name" value="EXBD MEMBRANE COMPONENT OF PMF-DRIVEN MACROMOLECULE IMPORT SYSTEM"/>
    <property type="match status" value="1"/>
</dbReference>
<evidence type="ECO:0000256" key="3">
    <source>
        <dbReference type="ARBA" id="ARBA00022475"/>
    </source>
</evidence>
<dbReference type="GO" id="GO:0015031">
    <property type="term" value="P:protein transport"/>
    <property type="evidence" value="ECO:0007669"/>
    <property type="project" value="UniProtKB-KW"/>
</dbReference>
<feature type="region of interest" description="Disordered" evidence="8">
    <location>
        <begin position="130"/>
        <end position="231"/>
    </location>
</feature>
<dbReference type="RefSeq" id="WP_316433145.1">
    <property type="nucleotide sequence ID" value="NZ_CP053586.1"/>
</dbReference>
<keyword evidence="7" id="KW-0813">Transport</keyword>
<feature type="compositionally biased region" description="Polar residues" evidence="8">
    <location>
        <begin position="221"/>
        <end position="231"/>
    </location>
</feature>
<protein>
    <submittedName>
        <fullName evidence="10">Biopolymer transporter ExbD</fullName>
    </submittedName>
</protein>
<comment type="subcellular location">
    <subcellularLocation>
        <location evidence="1">Cell membrane</location>
        <topology evidence="1">Single-pass membrane protein</topology>
    </subcellularLocation>
    <subcellularLocation>
        <location evidence="7">Cell membrane</location>
        <topology evidence="7">Single-pass type II membrane protein</topology>
    </subcellularLocation>
</comment>
<dbReference type="PANTHER" id="PTHR30558:SF3">
    <property type="entry name" value="BIOPOLYMER TRANSPORT PROTEIN EXBD-RELATED"/>
    <property type="match status" value="1"/>
</dbReference>
<dbReference type="GO" id="GO:0005886">
    <property type="term" value="C:plasma membrane"/>
    <property type="evidence" value="ECO:0007669"/>
    <property type="project" value="UniProtKB-SubCell"/>
</dbReference>
<accession>A0AA97AF23</accession>
<dbReference type="GO" id="GO:0022857">
    <property type="term" value="F:transmembrane transporter activity"/>
    <property type="evidence" value="ECO:0007669"/>
    <property type="project" value="InterPro"/>
</dbReference>
<comment type="similarity">
    <text evidence="2 7">Belongs to the ExbD/TolR family.</text>
</comment>
<proteinExistence type="inferred from homology"/>
<keyword evidence="7" id="KW-0653">Protein transport</keyword>
<dbReference type="InterPro" id="IPR003400">
    <property type="entry name" value="ExbD"/>
</dbReference>